<feature type="domain" description="DUF8040" evidence="10">
    <location>
        <begin position="58"/>
        <end position="146"/>
    </location>
</feature>
<keyword evidence="4" id="KW-0540">Nuclease</keyword>
<sequence>MADLPLELYHEKRKKRKRAAAGFFITVVAVAQHMYCRRKIVELGDFSEEEAENRIRRQMLRNIYMGPNLYCYDTLRFTKRSFFDLCAMLRERAGLKDTFHVTVEEAVTIVLLVLGHGMKFRLIRSTYRLTLEPISRHFNEVLGAILSLSHEIIKLPDPATELPEDHKWRWFPDGLGALDGTHVDVRVPLRKQGRYRNRKKAITTNVLGVCDRNMKFVYVLAGWEGSASDGRVLRDAMDRDDSFKVPNGKYYLVDVGYTNGPGFFAPFRNTRYHLKEWAANGNNPETPQELYNLRHAIARNVIERIWALIKMRWATLRASSFFGIKNQIRVINACCILHNFLADRQREMDDVMLQAVDNQLNNVVIDVDEPDMITHIEMTNEWNNRRLTLANQMWADYQARHGQA</sequence>
<evidence type="ECO:0008006" key="13">
    <source>
        <dbReference type="Google" id="ProtNLM"/>
    </source>
</evidence>
<dbReference type="InterPro" id="IPR045249">
    <property type="entry name" value="HARBI1-like"/>
</dbReference>
<proteinExistence type="inferred from homology"/>
<protein>
    <recommendedName>
        <fullName evidence="13">DDE Tnp4 domain-containing protein</fullName>
    </recommendedName>
</protein>
<dbReference type="Proteomes" id="UP001231189">
    <property type="component" value="Unassembled WGS sequence"/>
</dbReference>
<dbReference type="GO" id="GO:0004518">
    <property type="term" value="F:nuclease activity"/>
    <property type="evidence" value="ECO:0007669"/>
    <property type="project" value="UniProtKB-KW"/>
</dbReference>
<dbReference type="InterPro" id="IPR058353">
    <property type="entry name" value="DUF8040"/>
</dbReference>
<dbReference type="GO" id="GO:0005634">
    <property type="term" value="C:nucleus"/>
    <property type="evidence" value="ECO:0007669"/>
    <property type="project" value="UniProtKB-SubCell"/>
</dbReference>
<dbReference type="Pfam" id="PF13359">
    <property type="entry name" value="DDE_Tnp_4"/>
    <property type="match status" value="1"/>
</dbReference>
<keyword evidence="8" id="KW-0472">Membrane</keyword>
<dbReference type="GO" id="GO:0046872">
    <property type="term" value="F:metal ion binding"/>
    <property type="evidence" value="ECO:0007669"/>
    <property type="project" value="UniProtKB-KW"/>
</dbReference>
<comment type="cofactor">
    <cofactor evidence="1">
        <name>a divalent metal cation</name>
        <dbReference type="ChEBI" id="CHEBI:60240"/>
    </cofactor>
</comment>
<dbReference type="PANTHER" id="PTHR22930:SF281">
    <property type="entry name" value="NUCLEASE"/>
    <property type="match status" value="1"/>
</dbReference>
<keyword evidence="5" id="KW-0479">Metal-binding</keyword>
<evidence type="ECO:0000256" key="1">
    <source>
        <dbReference type="ARBA" id="ARBA00001968"/>
    </source>
</evidence>
<evidence type="ECO:0000313" key="11">
    <source>
        <dbReference type="EMBL" id="KAK1614345.1"/>
    </source>
</evidence>
<reference evidence="11" key="1">
    <citation type="submission" date="2023-07" db="EMBL/GenBank/DDBJ databases">
        <title>A chromosome-level genome assembly of Lolium multiflorum.</title>
        <authorList>
            <person name="Chen Y."/>
            <person name="Copetti D."/>
            <person name="Kolliker R."/>
            <person name="Studer B."/>
        </authorList>
    </citation>
    <scope>NUCLEOTIDE SEQUENCE</scope>
    <source>
        <strain evidence="11">02402/16</strain>
        <tissue evidence="11">Leaf</tissue>
    </source>
</reference>
<evidence type="ECO:0000256" key="6">
    <source>
        <dbReference type="ARBA" id="ARBA00022801"/>
    </source>
</evidence>
<keyword evidence="7" id="KW-0539">Nucleus</keyword>
<accession>A0AAD8VRD1</accession>
<keyword evidence="12" id="KW-1185">Reference proteome</keyword>
<dbReference type="Pfam" id="PF26138">
    <property type="entry name" value="DUF8040"/>
    <property type="match status" value="1"/>
</dbReference>
<dbReference type="EMBL" id="JAUUTY010000006">
    <property type="protein sequence ID" value="KAK1614345.1"/>
    <property type="molecule type" value="Genomic_DNA"/>
</dbReference>
<evidence type="ECO:0000256" key="2">
    <source>
        <dbReference type="ARBA" id="ARBA00004123"/>
    </source>
</evidence>
<dbReference type="PANTHER" id="PTHR22930">
    <property type="match status" value="1"/>
</dbReference>
<gene>
    <name evidence="11" type="ORF">QYE76_019862</name>
</gene>
<evidence type="ECO:0000256" key="3">
    <source>
        <dbReference type="ARBA" id="ARBA00006958"/>
    </source>
</evidence>
<comment type="subcellular location">
    <subcellularLocation>
        <location evidence="2">Nucleus</location>
    </subcellularLocation>
</comment>
<keyword evidence="6" id="KW-0378">Hydrolase</keyword>
<feature type="transmembrane region" description="Helical" evidence="8">
    <location>
        <begin position="19"/>
        <end position="35"/>
    </location>
</feature>
<evidence type="ECO:0000256" key="8">
    <source>
        <dbReference type="SAM" id="Phobius"/>
    </source>
</evidence>
<keyword evidence="8" id="KW-1133">Transmembrane helix</keyword>
<evidence type="ECO:0000259" key="10">
    <source>
        <dbReference type="Pfam" id="PF26138"/>
    </source>
</evidence>
<comment type="similarity">
    <text evidence="3">Belongs to the HARBI1 family.</text>
</comment>
<dbReference type="GO" id="GO:0016787">
    <property type="term" value="F:hydrolase activity"/>
    <property type="evidence" value="ECO:0007669"/>
    <property type="project" value="UniProtKB-KW"/>
</dbReference>
<evidence type="ECO:0000256" key="5">
    <source>
        <dbReference type="ARBA" id="ARBA00022723"/>
    </source>
</evidence>
<name>A0AAD8VRD1_LOLMU</name>
<evidence type="ECO:0000256" key="7">
    <source>
        <dbReference type="ARBA" id="ARBA00023242"/>
    </source>
</evidence>
<dbReference type="InterPro" id="IPR027806">
    <property type="entry name" value="HARBI1_dom"/>
</dbReference>
<keyword evidence="8" id="KW-0812">Transmembrane</keyword>
<evidence type="ECO:0000259" key="9">
    <source>
        <dbReference type="Pfam" id="PF13359"/>
    </source>
</evidence>
<feature type="domain" description="DDE Tnp4" evidence="9">
    <location>
        <begin position="178"/>
        <end position="339"/>
    </location>
</feature>
<organism evidence="11 12">
    <name type="scientific">Lolium multiflorum</name>
    <name type="common">Italian ryegrass</name>
    <name type="synonym">Lolium perenne subsp. multiflorum</name>
    <dbReference type="NCBI Taxonomy" id="4521"/>
    <lineage>
        <taxon>Eukaryota</taxon>
        <taxon>Viridiplantae</taxon>
        <taxon>Streptophyta</taxon>
        <taxon>Embryophyta</taxon>
        <taxon>Tracheophyta</taxon>
        <taxon>Spermatophyta</taxon>
        <taxon>Magnoliopsida</taxon>
        <taxon>Liliopsida</taxon>
        <taxon>Poales</taxon>
        <taxon>Poaceae</taxon>
        <taxon>BOP clade</taxon>
        <taxon>Pooideae</taxon>
        <taxon>Poodae</taxon>
        <taxon>Poeae</taxon>
        <taxon>Poeae Chloroplast Group 2 (Poeae type)</taxon>
        <taxon>Loliodinae</taxon>
        <taxon>Loliinae</taxon>
        <taxon>Lolium</taxon>
    </lineage>
</organism>
<comment type="caution">
    <text evidence="11">The sequence shown here is derived from an EMBL/GenBank/DDBJ whole genome shotgun (WGS) entry which is preliminary data.</text>
</comment>
<evidence type="ECO:0000256" key="4">
    <source>
        <dbReference type="ARBA" id="ARBA00022722"/>
    </source>
</evidence>
<dbReference type="AlphaFoldDB" id="A0AAD8VRD1"/>
<evidence type="ECO:0000313" key="12">
    <source>
        <dbReference type="Proteomes" id="UP001231189"/>
    </source>
</evidence>